<dbReference type="SUPFAM" id="SSF51726">
    <property type="entry name" value="UROD/MetE-like"/>
    <property type="match status" value="1"/>
</dbReference>
<comment type="caution">
    <text evidence="2">The sequence shown here is derived from an EMBL/GenBank/DDBJ whole genome shotgun (WGS) entry which is preliminary data.</text>
</comment>
<dbReference type="Proteomes" id="UP000614200">
    <property type="component" value="Unassembled WGS sequence"/>
</dbReference>
<dbReference type="InterPro" id="IPR052024">
    <property type="entry name" value="Methanogen_methyltrans"/>
</dbReference>
<evidence type="ECO:0000313" key="3">
    <source>
        <dbReference type="Proteomes" id="UP000614200"/>
    </source>
</evidence>
<dbReference type="Gene3D" id="3.20.20.210">
    <property type="match status" value="1"/>
</dbReference>
<name>A0ABR9ZW48_9FIRM</name>
<proteinExistence type="predicted"/>
<sequence length="340" mass="38583">MNKTERIKAAINGEQCDQIPYAIWTHLPEIDLDPVRLADETYRFFKKYDVDIIKTMNNGMYPIEDFGCKVDYSEIVKGGVAKIVESPIQTPEDWNRIQPVDIEANAYGRELKSLELLLKQVNGEAPVLFTVFSPITTASKLSDGKILEHIKNGHGEVVHRALEVIAEVTKKLCQKAIEMGASGVFFATQLSSYNETTETFYKEFGEPYDLKVLEGAREGWANVLHAHGDNIMFNILKKYPVQIFNWHVWETLPDIDEAAMQLDKCLMGGLGRMEITKGNLNEINNQIYKSIKFLNGRKLILTPGCVLRYPLNEQILGYVREAKVIVERAYYDTTNNAVAL</sequence>
<dbReference type="EMBL" id="JADKNH010000010">
    <property type="protein sequence ID" value="MBF4694693.1"/>
    <property type="molecule type" value="Genomic_DNA"/>
</dbReference>
<dbReference type="InterPro" id="IPR000257">
    <property type="entry name" value="Uroporphyrinogen_deCOase"/>
</dbReference>
<feature type="domain" description="Uroporphyrinogen decarboxylase (URO-D)" evidence="1">
    <location>
        <begin position="22"/>
        <end position="306"/>
    </location>
</feature>
<keyword evidence="3" id="KW-1185">Reference proteome</keyword>
<protein>
    <submittedName>
        <fullName evidence="2">Uroporphyrinogen decarboxylase</fullName>
    </submittedName>
</protein>
<reference evidence="2 3" key="1">
    <citation type="submission" date="2020-11" db="EMBL/GenBank/DDBJ databases">
        <title>Fusibacter basophilias sp. nov.</title>
        <authorList>
            <person name="Qiu D."/>
        </authorList>
    </citation>
    <scope>NUCLEOTIDE SEQUENCE [LARGE SCALE GENOMIC DNA]</scope>
    <source>
        <strain evidence="2 3">Q10-2</strain>
    </source>
</reference>
<dbReference type="Pfam" id="PF01208">
    <property type="entry name" value="URO-D"/>
    <property type="match status" value="1"/>
</dbReference>
<organism evidence="2 3">
    <name type="scientific">Fusibacter ferrireducens</name>
    <dbReference type="NCBI Taxonomy" id="2785058"/>
    <lineage>
        <taxon>Bacteria</taxon>
        <taxon>Bacillati</taxon>
        <taxon>Bacillota</taxon>
        <taxon>Clostridia</taxon>
        <taxon>Eubacteriales</taxon>
        <taxon>Eubacteriales Family XII. Incertae Sedis</taxon>
        <taxon>Fusibacter</taxon>
    </lineage>
</organism>
<accession>A0ABR9ZW48</accession>
<dbReference type="PANTHER" id="PTHR47099:SF1">
    <property type="entry name" value="METHYLCOBAMIDE:COM METHYLTRANSFERASE MTBA"/>
    <property type="match status" value="1"/>
</dbReference>
<gene>
    <name evidence="2" type="ORF">ISU02_16390</name>
</gene>
<dbReference type="InterPro" id="IPR038071">
    <property type="entry name" value="UROD/MetE-like_sf"/>
</dbReference>
<dbReference type="RefSeq" id="WP_194702932.1">
    <property type="nucleotide sequence ID" value="NZ_JADKNH010000010.1"/>
</dbReference>
<evidence type="ECO:0000313" key="2">
    <source>
        <dbReference type="EMBL" id="MBF4694693.1"/>
    </source>
</evidence>
<evidence type="ECO:0000259" key="1">
    <source>
        <dbReference type="Pfam" id="PF01208"/>
    </source>
</evidence>
<dbReference type="PANTHER" id="PTHR47099">
    <property type="entry name" value="METHYLCOBAMIDE:COM METHYLTRANSFERASE MTBA"/>
    <property type="match status" value="1"/>
</dbReference>